<dbReference type="PANTHER" id="PTHR43265:SF1">
    <property type="entry name" value="ESTERASE ESTD"/>
    <property type="match status" value="1"/>
</dbReference>
<dbReference type="InterPro" id="IPR022742">
    <property type="entry name" value="Hydrolase_4"/>
</dbReference>
<dbReference type="Proteomes" id="UP000552883">
    <property type="component" value="Unassembled WGS sequence"/>
</dbReference>
<keyword evidence="3" id="KW-1185">Reference proteome</keyword>
<dbReference type="InterPro" id="IPR053145">
    <property type="entry name" value="AB_hydrolase_Est10"/>
</dbReference>
<organism evidence="2 3">
    <name type="scientific">Microcella frigidaquae</name>
    <dbReference type="NCBI Taxonomy" id="424758"/>
    <lineage>
        <taxon>Bacteria</taxon>
        <taxon>Bacillati</taxon>
        <taxon>Actinomycetota</taxon>
        <taxon>Actinomycetes</taxon>
        <taxon>Micrococcales</taxon>
        <taxon>Microbacteriaceae</taxon>
        <taxon>Microcella</taxon>
    </lineage>
</organism>
<gene>
    <name evidence="2" type="ORF">BJ959_000377</name>
</gene>
<feature type="domain" description="Serine aminopeptidase S33" evidence="1">
    <location>
        <begin position="54"/>
        <end position="265"/>
    </location>
</feature>
<sequence length="306" mass="32434">MTAISIPAAVPLAAEILEPVPGLAGALALAVLLPGSGPIDRNGDARRLPLGIQRQLAEGLAARGIASVRWDKRGVGATGGDFLATGFHDLVDDALAVVDHAATLLAGAHLPIVVIGHSEGSAIAARILAERPAVAGGVLLSGYARSGLEVLRWQAQALQDQVPGLVRGILRLMRTDLEAQTEKNRQKILATTGDVARIGGARINARWHREFMAYDPTADLRSAPQPVLALGGEFDLQSPPEDTLLIATVRAAPTRSEVLDGLSHILRRQPAASLKDYRSDLRRPIDERIVPLIADWVDDTLSGRVV</sequence>
<dbReference type="SUPFAM" id="SSF53474">
    <property type="entry name" value="alpha/beta-Hydrolases"/>
    <property type="match status" value="1"/>
</dbReference>
<dbReference type="AlphaFoldDB" id="A0A840X3P9"/>
<protein>
    <recommendedName>
        <fullName evidence="1">Serine aminopeptidase S33 domain-containing protein</fullName>
    </recommendedName>
</protein>
<comment type="caution">
    <text evidence="2">The sequence shown here is derived from an EMBL/GenBank/DDBJ whole genome shotgun (WGS) entry which is preliminary data.</text>
</comment>
<evidence type="ECO:0000313" key="2">
    <source>
        <dbReference type="EMBL" id="MBB5616881.1"/>
    </source>
</evidence>
<dbReference type="OrthoDB" id="63034at2"/>
<dbReference type="GO" id="GO:0052689">
    <property type="term" value="F:carboxylic ester hydrolase activity"/>
    <property type="evidence" value="ECO:0007669"/>
    <property type="project" value="TreeGrafter"/>
</dbReference>
<proteinExistence type="predicted"/>
<dbReference type="PANTHER" id="PTHR43265">
    <property type="entry name" value="ESTERASE ESTD"/>
    <property type="match status" value="1"/>
</dbReference>
<dbReference type="InterPro" id="IPR029058">
    <property type="entry name" value="AB_hydrolase_fold"/>
</dbReference>
<name>A0A840X3P9_9MICO</name>
<dbReference type="Pfam" id="PF12146">
    <property type="entry name" value="Hydrolase_4"/>
    <property type="match status" value="1"/>
</dbReference>
<evidence type="ECO:0000259" key="1">
    <source>
        <dbReference type="Pfam" id="PF12146"/>
    </source>
</evidence>
<dbReference type="Gene3D" id="3.40.50.1820">
    <property type="entry name" value="alpha/beta hydrolase"/>
    <property type="match status" value="1"/>
</dbReference>
<dbReference type="EMBL" id="JACHBS010000001">
    <property type="protein sequence ID" value="MBB5616881.1"/>
    <property type="molecule type" value="Genomic_DNA"/>
</dbReference>
<evidence type="ECO:0000313" key="3">
    <source>
        <dbReference type="Proteomes" id="UP000552883"/>
    </source>
</evidence>
<accession>A0A840X3P9</accession>
<reference evidence="2 3" key="1">
    <citation type="submission" date="2020-08" db="EMBL/GenBank/DDBJ databases">
        <title>Sequencing the genomes of 1000 actinobacteria strains.</title>
        <authorList>
            <person name="Klenk H.-P."/>
        </authorList>
    </citation>
    <scope>NUCLEOTIDE SEQUENCE [LARGE SCALE GENOMIC DNA]</scope>
    <source>
        <strain evidence="2 3">DSM 23889</strain>
    </source>
</reference>
<dbReference type="RefSeq" id="WP_153980964.1">
    <property type="nucleotide sequence ID" value="NZ_BAAANZ010000001.1"/>
</dbReference>